<evidence type="ECO:0000256" key="1">
    <source>
        <dbReference type="SAM" id="SignalP"/>
    </source>
</evidence>
<keyword evidence="4" id="KW-1185">Reference proteome</keyword>
<protein>
    <recommendedName>
        <fullName evidence="2">BURP domain-containing protein</fullName>
    </recommendedName>
</protein>
<dbReference type="Pfam" id="PF03181">
    <property type="entry name" value="BURP"/>
    <property type="match status" value="2"/>
</dbReference>
<feature type="domain" description="BURP" evidence="2">
    <location>
        <begin position="274"/>
        <end position="422"/>
    </location>
</feature>
<name>A0A0D3F3T3_9ORYZ</name>
<feature type="signal peptide" evidence="1">
    <location>
        <begin position="1"/>
        <end position="47"/>
    </location>
</feature>
<evidence type="ECO:0000313" key="3">
    <source>
        <dbReference type="EnsemblPlants" id="OBART02G12780.1"/>
    </source>
</evidence>
<dbReference type="PaxDb" id="65489-OBART02G12780.1"/>
<keyword evidence="1" id="KW-0732">Signal</keyword>
<dbReference type="STRING" id="65489.A0A0D3F3T3"/>
<feature type="domain" description="BURP" evidence="2">
    <location>
        <begin position="421"/>
        <end position="640"/>
    </location>
</feature>
<dbReference type="PROSITE" id="PS51277">
    <property type="entry name" value="BURP"/>
    <property type="match status" value="2"/>
</dbReference>
<feature type="chain" id="PRO_5002275485" description="BURP domain-containing protein" evidence="1">
    <location>
        <begin position="48"/>
        <end position="640"/>
    </location>
</feature>
<dbReference type="PANTHER" id="PTHR31236">
    <property type="entry name" value="BURP DOMAIN PROTEIN USPL1-LIKE"/>
    <property type="match status" value="1"/>
</dbReference>
<dbReference type="Proteomes" id="UP000026960">
    <property type="component" value="Chromosome 2"/>
</dbReference>
<dbReference type="AlphaFoldDB" id="A0A0D3F3T3"/>
<dbReference type="InterPro" id="IPR044816">
    <property type="entry name" value="BURP"/>
</dbReference>
<dbReference type="SMART" id="SM01045">
    <property type="entry name" value="BURP"/>
    <property type="match status" value="1"/>
</dbReference>
<dbReference type="InterPro" id="IPR004873">
    <property type="entry name" value="BURP_dom"/>
</dbReference>
<reference evidence="3" key="2">
    <citation type="submission" date="2015-03" db="UniProtKB">
        <authorList>
            <consortium name="EnsemblPlants"/>
        </authorList>
    </citation>
    <scope>IDENTIFICATION</scope>
</reference>
<dbReference type="EnsemblPlants" id="OBART02G12780.1">
    <property type="protein sequence ID" value="OBART02G12780.1"/>
    <property type="gene ID" value="OBART02G12780"/>
</dbReference>
<organism evidence="3">
    <name type="scientific">Oryza barthii</name>
    <dbReference type="NCBI Taxonomy" id="65489"/>
    <lineage>
        <taxon>Eukaryota</taxon>
        <taxon>Viridiplantae</taxon>
        <taxon>Streptophyta</taxon>
        <taxon>Embryophyta</taxon>
        <taxon>Tracheophyta</taxon>
        <taxon>Spermatophyta</taxon>
        <taxon>Magnoliopsida</taxon>
        <taxon>Liliopsida</taxon>
        <taxon>Poales</taxon>
        <taxon>Poaceae</taxon>
        <taxon>BOP clade</taxon>
        <taxon>Oryzoideae</taxon>
        <taxon>Oryzeae</taxon>
        <taxon>Oryzinae</taxon>
        <taxon>Oryza</taxon>
    </lineage>
</organism>
<accession>A0A0D3F3T3</accession>
<evidence type="ECO:0000259" key="2">
    <source>
        <dbReference type="PROSITE" id="PS51277"/>
    </source>
</evidence>
<dbReference type="PANTHER" id="PTHR31236:SF27">
    <property type="entry name" value="BURP DOMAIN-CONTAINING PROTEIN 4"/>
    <property type="match status" value="1"/>
</dbReference>
<dbReference type="eggNOG" id="ENOG502QQHP">
    <property type="taxonomic scope" value="Eukaryota"/>
</dbReference>
<sequence length="640" mass="67463">MVGKGNECAAARRRFSLRAAAASSSSSFLPCLLLAAALSAGCCRAHAATARAPRSLLARFPTTKMTSELEKEAGRYVDDSSQAARTNNKITNLQVSFVGHGHDTPAVFFPQYPTKRKSKNTLKGYFKDGEGQFADAAYPAKWKPDEDPSTPSLVVAHHLPNGNAPFIDAAYPVKWSPRADGPPKQPATFPVSPNGEKAEFTDVAYSVKWSPRSVAPPKAPGIFAQHSNDNKTQFTDAAYPVDWNPRSVAPPTPLAALSSLAHPAAGIHIQRGMLFLMKKLHPGAVLPEGTKLALPHGDHGVAAAAPRFIYKDKGDAVPFDLRAMDAILAMFGIVPGSDKAAQIADTLRACGELTAAAGGGEEPRACCATSREAVLDFAASALGTSAPRAVTTLVHGREPRRYVVAADGVARIGGDAVVACRPYGHILYRGTKLALPHGDHGVAAAAPRFIYKDKGDAVPFDLRAMDAILAMFGIVPGSDKAAQIADTLRACGELTAAAGGGEEPRACCATSREAVLDFAASALGTSAPRAVTTLVHGREPRRYVVAADGVARIGGDAVVACHPMPYLYEVYYCHRPADAVALRVDLHAVADVGLGSATAVAVCHVNTTTWDSAYFELLKASRGDAICHYMPQGYVLWLAN</sequence>
<dbReference type="HOGENOM" id="CLU_456660_0_0_1"/>
<proteinExistence type="predicted"/>
<evidence type="ECO:0000313" key="4">
    <source>
        <dbReference type="Proteomes" id="UP000026960"/>
    </source>
</evidence>
<reference evidence="3" key="1">
    <citation type="journal article" date="2009" name="Rice">
        <title>De Novo Next Generation Sequencing of Plant Genomes.</title>
        <authorList>
            <person name="Rounsley S."/>
            <person name="Marri P.R."/>
            <person name="Yu Y."/>
            <person name="He R."/>
            <person name="Sisneros N."/>
            <person name="Goicoechea J.L."/>
            <person name="Lee S.J."/>
            <person name="Angelova A."/>
            <person name="Kudrna D."/>
            <person name="Luo M."/>
            <person name="Affourtit J."/>
            <person name="Desany B."/>
            <person name="Knight J."/>
            <person name="Niazi F."/>
            <person name="Egholm M."/>
            <person name="Wing R.A."/>
        </authorList>
    </citation>
    <scope>NUCLEOTIDE SEQUENCE [LARGE SCALE GENOMIC DNA]</scope>
    <source>
        <strain evidence="3">cv. IRGC 105608</strain>
    </source>
</reference>
<dbReference type="Gramene" id="OBART02G12780.1">
    <property type="protein sequence ID" value="OBART02G12780.1"/>
    <property type="gene ID" value="OBART02G12780"/>
</dbReference>